<accession>A0A0F9GXV0</accession>
<sequence length="300" mass="35570">MGTPAMVYINGELLCYTQYDGSFSHLGENLHHISPDWRKILRICKPYEIFIVSLKFWLKDPELVYNCFPKDKKVGFHDSFKELLNPKTQEELEEDNFDYEKIEDYEFVFAPFNELYDITFYMDEDYQYNVTKNEIFIRLGYKNFPWVPFEDLNHFNYDEFLYNILLDMAGVIELSDIKAKLVSKLHQDGPVSSGRHFILACKKATQYLPNDPNSWWNYGVSLELAGKLEEAINMYEKSKELTPLNPIIHRILGEKYLKTRKSELKSLSIPGNKVKKSWSRLLSVFLNLVIRLWKRNEKIR</sequence>
<proteinExistence type="predicted"/>
<dbReference type="InterPro" id="IPR019734">
    <property type="entry name" value="TPR_rpt"/>
</dbReference>
<organism evidence="1">
    <name type="scientific">marine sediment metagenome</name>
    <dbReference type="NCBI Taxonomy" id="412755"/>
    <lineage>
        <taxon>unclassified sequences</taxon>
        <taxon>metagenomes</taxon>
        <taxon>ecological metagenomes</taxon>
    </lineage>
</organism>
<evidence type="ECO:0000313" key="1">
    <source>
        <dbReference type="EMBL" id="KKL95521.1"/>
    </source>
</evidence>
<dbReference type="Gene3D" id="1.25.40.10">
    <property type="entry name" value="Tetratricopeptide repeat domain"/>
    <property type="match status" value="1"/>
</dbReference>
<dbReference type="PROSITE" id="PS50005">
    <property type="entry name" value="TPR"/>
    <property type="match status" value="1"/>
</dbReference>
<gene>
    <name evidence="1" type="ORF">LCGC14_1853740</name>
</gene>
<dbReference type="InterPro" id="IPR011990">
    <property type="entry name" value="TPR-like_helical_dom_sf"/>
</dbReference>
<name>A0A0F9GXV0_9ZZZZ</name>
<dbReference type="AlphaFoldDB" id="A0A0F9GXV0"/>
<protein>
    <submittedName>
        <fullName evidence="1">Uncharacterized protein</fullName>
    </submittedName>
</protein>
<reference evidence="1" key="1">
    <citation type="journal article" date="2015" name="Nature">
        <title>Complex archaea that bridge the gap between prokaryotes and eukaryotes.</title>
        <authorList>
            <person name="Spang A."/>
            <person name="Saw J.H."/>
            <person name="Jorgensen S.L."/>
            <person name="Zaremba-Niedzwiedzka K."/>
            <person name="Martijn J."/>
            <person name="Lind A.E."/>
            <person name="van Eijk R."/>
            <person name="Schleper C."/>
            <person name="Guy L."/>
            <person name="Ettema T.J."/>
        </authorList>
    </citation>
    <scope>NUCLEOTIDE SEQUENCE</scope>
</reference>
<dbReference type="SUPFAM" id="SSF48452">
    <property type="entry name" value="TPR-like"/>
    <property type="match status" value="1"/>
</dbReference>
<comment type="caution">
    <text evidence="1">The sequence shown here is derived from an EMBL/GenBank/DDBJ whole genome shotgun (WGS) entry which is preliminary data.</text>
</comment>
<dbReference type="EMBL" id="LAZR01018656">
    <property type="protein sequence ID" value="KKL95521.1"/>
    <property type="molecule type" value="Genomic_DNA"/>
</dbReference>